<dbReference type="GeneID" id="59346615"/>
<evidence type="ECO:0000256" key="10">
    <source>
        <dbReference type="SAM" id="MobiDB-lite"/>
    </source>
</evidence>
<evidence type="ECO:0000259" key="11">
    <source>
        <dbReference type="Pfam" id="PF01217"/>
    </source>
</evidence>
<organism evidence="13 14">
    <name type="scientific">Mycena indigotica</name>
    <dbReference type="NCBI Taxonomy" id="2126181"/>
    <lineage>
        <taxon>Eukaryota</taxon>
        <taxon>Fungi</taxon>
        <taxon>Dikarya</taxon>
        <taxon>Basidiomycota</taxon>
        <taxon>Agaricomycotina</taxon>
        <taxon>Agaricomycetes</taxon>
        <taxon>Agaricomycetidae</taxon>
        <taxon>Agaricales</taxon>
        <taxon>Marasmiineae</taxon>
        <taxon>Mycenaceae</taxon>
        <taxon>Mycena</taxon>
    </lineage>
</organism>
<evidence type="ECO:0000256" key="7">
    <source>
        <dbReference type="ARBA" id="ARBA00023136"/>
    </source>
</evidence>
<dbReference type="EC" id="2.7.7.48" evidence="9"/>
<dbReference type="OrthoDB" id="10055769at2759"/>
<keyword evidence="9" id="KW-0694">RNA-binding</keyword>
<comment type="catalytic activity">
    <reaction evidence="9">
        <text>RNA(n) + a ribonucleoside 5'-triphosphate = RNA(n+1) + diphosphate</text>
        <dbReference type="Rhea" id="RHEA:21248"/>
        <dbReference type="Rhea" id="RHEA-COMP:14527"/>
        <dbReference type="Rhea" id="RHEA-COMP:17342"/>
        <dbReference type="ChEBI" id="CHEBI:33019"/>
        <dbReference type="ChEBI" id="CHEBI:61557"/>
        <dbReference type="ChEBI" id="CHEBI:140395"/>
        <dbReference type="EC" id="2.7.7.48"/>
    </reaction>
</comment>
<evidence type="ECO:0000256" key="8">
    <source>
        <dbReference type="ARBA" id="ARBA00023329"/>
    </source>
</evidence>
<dbReference type="Gene3D" id="3.30.450.60">
    <property type="match status" value="1"/>
</dbReference>
<dbReference type="InterPro" id="IPR022775">
    <property type="entry name" value="AP_mu_sigma_su"/>
</dbReference>
<feature type="region of interest" description="Disordered" evidence="10">
    <location>
        <begin position="170"/>
        <end position="202"/>
    </location>
</feature>
<dbReference type="GO" id="GO:0030121">
    <property type="term" value="C:AP-1 adaptor complex"/>
    <property type="evidence" value="ECO:0007669"/>
    <property type="project" value="InterPro"/>
</dbReference>
<dbReference type="GO" id="GO:0016482">
    <property type="term" value="P:cytosolic transport"/>
    <property type="evidence" value="ECO:0007669"/>
    <property type="project" value="UniProtKB-ARBA"/>
</dbReference>
<feature type="domain" description="RDRP core" evidence="12">
    <location>
        <begin position="332"/>
        <end position="935"/>
    </location>
</feature>
<gene>
    <name evidence="13" type="ORF">MIND_00739900</name>
</gene>
<comment type="caution">
    <text evidence="13">The sequence shown here is derived from an EMBL/GenBank/DDBJ whole genome shotgun (WGS) entry which is preliminary data.</text>
</comment>
<dbReference type="GO" id="GO:0031380">
    <property type="term" value="C:nuclear RNA-directed RNA polymerase complex"/>
    <property type="evidence" value="ECO:0007669"/>
    <property type="project" value="TreeGrafter"/>
</dbReference>
<dbReference type="InterPro" id="IPR011012">
    <property type="entry name" value="Longin-like_dom_sf"/>
</dbReference>
<accession>A0A8H6W4R6</accession>
<dbReference type="Pfam" id="PF05183">
    <property type="entry name" value="RdRP"/>
    <property type="match status" value="1"/>
</dbReference>
<dbReference type="InterPro" id="IPR057596">
    <property type="entry name" value="RDRP_core"/>
</dbReference>
<dbReference type="PANTHER" id="PTHR23079:SF14">
    <property type="entry name" value="RNA-DEPENDENT RNA POLYMERASE"/>
    <property type="match status" value="1"/>
</dbReference>
<keyword evidence="8" id="KW-0968">Cytoplasmic vesicle</keyword>
<protein>
    <recommendedName>
        <fullName evidence="9">RNA-dependent RNA polymerase</fullName>
        <ecNumber evidence="9">2.7.7.48</ecNumber>
    </recommendedName>
</protein>
<feature type="domain" description="AP complex mu/sigma subunit" evidence="11">
    <location>
        <begin position="1147"/>
        <end position="1277"/>
    </location>
</feature>
<evidence type="ECO:0000313" key="13">
    <source>
        <dbReference type="EMBL" id="KAF7301743.1"/>
    </source>
</evidence>
<keyword evidence="6" id="KW-0333">Golgi apparatus</keyword>
<evidence type="ECO:0000256" key="6">
    <source>
        <dbReference type="ARBA" id="ARBA00023034"/>
    </source>
</evidence>
<dbReference type="GO" id="GO:0030422">
    <property type="term" value="P:siRNA processing"/>
    <property type="evidence" value="ECO:0007669"/>
    <property type="project" value="TreeGrafter"/>
</dbReference>
<dbReference type="Pfam" id="PF01217">
    <property type="entry name" value="Clat_adaptor_s"/>
    <property type="match status" value="1"/>
</dbReference>
<keyword evidence="9" id="KW-0548">Nucleotidyltransferase</keyword>
<keyword evidence="4" id="KW-0813">Transport</keyword>
<evidence type="ECO:0000256" key="4">
    <source>
        <dbReference type="ARBA" id="ARBA00022448"/>
    </source>
</evidence>
<keyword evidence="5" id="KW-0653">Protein transport</keyword>
<dbReference type="GO" id="GO:0003723">
    <property type="term" value="F:RNA binding"/>
    <property type="evidence" value="ECO:0007669"/>
    <property type="project" value="UniProtKB-KW"/>
</dbReference>
<keyword evidence="9 13" id="KW-0696">RNA-directed RNA polymerase</keyword>
<keyword evidence="14" id="KW-1185">Reference proteome</keyword>
<comment type="subcellular location">
    <subcellularLocation>
        <location evidence="2">Cytoplasmic vesicle</location>
        <location evidence="2">Clathrin-coated vesicle membrane</location>
    </subcellularLocation>
    <subcellularLocation>
        <location evidence="1">Golgi apparatus</location>
    </subcellularLocation>
</comment>
<dbReference type="PANTHER" id="PTHR23079">
    <property type="entry name" value="RNA-DEPENDENT RNA POLYMERASE"/>
    <property type="match status" value="1"/>
</dbReference>
<evidence type="ECO:0000259" key="12">
    <source>
        <dbReference type="Pfam" id="PF05183"/>
    </source>
</evidence>
<dbReference type="CDD" id="cd14831">
    <property type="entry name" value="AP1_sigma"/>
    <property type="match status" value="1"/>
</dbReference>
<dbReference type="InterPro" id="IPR007855">
    <property type="entry name" value="RDRP"/>
</dbReference>
<evidence type="ECO:0000256" key="5">
    <source>
        <dbReference type="ARBA" id="ARBA00022927"/>
    </source>
</evidence>
<comment type="similarity">
    <text evidence="3">Belongs to the adaptor complexes small subunit family.</text>
</comment>
<feature type="region of interest" description="Disordered" evidence="10">
    <location>
        <begin position="108"/>
        <end position="139"/>
    </location>
</feature>
<evidence type="ECO:0000256" key="2">
    <source>
        <dbReference type="ARBA" id="ARBA00004640"/>
    </source>
</evidence>
<keyword evidence="7" id="KW-0472">Membrane</keyword>
<evidence type="ECO:0000256" key="9">
    <source>
        <dbReference type="RuleBase" id="RU363098"/>
    </source>
</evidence>
<feature type="region of interest" description="Disordered" evidence="10">
    <location>
        <begin position="63"/>
        <end position="85"/>
    </location>
</feature>
<dbReference type="GO" id="GO:0035615">
    <property type="term" value="F:clathrin adaptor activity"/>
    <property type="evidence" value="ECO:0007669"/>
    <property type="project" value="InterPro"/>
</dbReference>
<dbReference type="RefSeq" id="XP_037219743.1">
    <property type="nucleotide sequence ID" value="XM_037364099.1"/>
</dbReference>
<dbReference type="GO" id="GO:0015031">
    <property type="term" value="P:protein transport"/>
    <property type="evidence" value="ECO:0007669"/>
    <property type="project" value="UniProtKB-KW"/>
</dbReference>
<keyword evidence="9" id="KW-0808">Transferase</keyword>
<dbReference type="GO" id="GO:0005829">
    <property type="term" value="C:cytosol"/>
    <property type="evidence" value="ECO:0007669"/>
    <property type="project" value="GOC"/>
</dbReference>
<feature type="compositionally biased region" description="Low complexity" evidence="10">
    <location>
        <begin position="114"/>
        <end position="139"/>
    </location>
</feature>
<evidence type="ECO:0000313" key="14">
    <source>
        <dbReference type="Proteomes" id="UP000636479"/>
    </source>
</evidence>
<dbReference type="SUPFAM" id="SSF64356">
    <property type="entry name" value="SNARE-like"/>
    <property type="match status" value="1"/>
</dbReference>
<dbReference type="EMBL" id="JACAZF010000006">
    <property type="protein sequence ID" value="KAF7301743.1"/>
    <property type="molecule type" value="Genomic_DNA"/>
</dbReference>
<evidence type="ECO:0000256" key="3">
    <source>
        <dbReference type="ARBA" id="ARBA00006972"/>
    </source>
</evidence>
<reference evidence="13" key="1">
    <citation type="submission" date="2020-05" db="EMBL/GenBank/DDBJ databases">
        <title>Mycena genomes resolve the evolution of fungal bioluminescence.</title>
        <authorList>
            <person name="Tsai I.J."/>
        </authorList>
    </citation>
    <scope>NUCLEOTIDE SEQUENCE</scope>
    <source>
        <strain evidence="13">171206Taipei</strain>
    </source>
</reference>
<evidence type="ECO:0000256" key="1">
    <source>
        <dbReference type="ARBA" id="ARBA00004555"/>
    </source>
</evidence>
<dbReference type="Proteomes" id="UP000636479">
    <property type="component" value="Unassembled WGS sequence"/>
</dbReference>
<proteinExistence type="inferred from homology"/>
<dbReference type="FunFam" id="3.30.450.60:FF:000007">
    <property type="entry name" value="AP complex subunit sigma"/>
    <property type="match status" value="1"/>
</dbReference>
<comment type="similarity">
    <text evidence="9">Belongs to the RdRP family.</text>
</comment>
<dbReference type="InterPro" id="IPR044733">
    <property type="entry name" value="AP1_sigma"/>
</dbReference>
<name>A0A8H6W4R6_9AGAR</name>
<sequence>MEPIEDGQHCSSELPHKFDAFYHTTIDQDTYHRPPSLSQSSSFSVENDISEWAAFAPSQLFRPAAEPKDATNVEGPSLSQHSSFSELGGVDDISDLIRIAPTQMVQAALPDQQRATSFARTDSASSSGSGSSTDSKWSNATSLTSVESTTTLPIASTSAVKLETVRRNNAATEPEIDPRKRKFSVFSESNPKPAKKPRLPEVDDPDAPFIIAHSPALHRAMSTLDLPYGVQFEINRFTKRPGYELKEPLEVLKAKNNTQAASLIPGLFGQSETAAQDAFAKEIAAKAPWTELDLEDRYLNVNPLAGLGHFSETKDWFGGKIDFKGTIHQGYKIVLKPPELSTSNRFARRFGSARFLTLTIDKKMINEGQRMIDFLCRPFVLCGYVFRAYDAKDNNVFLVATNEVVEGPDSRINPRRTIPGFALGRSNSIPILRLEADAIVKIPDLESASGSDMTDGAGLANKAALRLIYNRIEMDAWPTAVQVRVVGAKGLLVMDPEDTQETPKIWLRPSQIKVKHNLDELSSADPALLTIDLLRTAHCRTSCRLSIETIINLAENGVPTSVFLRLLESAMVNLITPLITWDGEDAMQNLWYAVARTGGVIPARLARQETVLARQKGYAEREVEEDDEEDDDNQPQSTAWWVDEISGCPSSLEETVLALLDSGFHPETCSVLRAKLGKVVDSCFNRYFESYRIDLPSGMSATAFIVPDQFGVLEEGEFFLKSTHFDFFTEDGLPTEVLCGDALITRYPCKLPTDIQKWKAVDRPELRHLTDVIVLSTKGQRRAADFLSGGDYDGDKALVIWEPEMVANFRNAPLHYSEEPESVSKSFSPNNETVAQFFERTKDFTTEARLRAKQQYLLSAIRDPATVGQYSNWHLNAIYTLGYTHPDTIRLAYMFCKTLDGAKTGLRVLEPIYKADKKKFDKRPPAWKEGSNSKRGDETNMLNIQRDPKLGPFIMDELHKRKWHSMEWSRKLKEEVDAKFNQRKHMVDEDLTAPWLLFEATETARIQRQTADNAKIATLAKGAQNHEELKGMADELLARIESIPQSDLDLIKEHVQGVYKNHGARIDRKFTTMKIEKRQDTLRELSREFADGANKLSMDKDQALRIMASYAYWYDSEERKSKWSAWSRFPWDVAFREHVLPAYSRYRPGKVRLSKWFTTTAPKAKAKIVKDVTQLVLARRTRMCNFLEYKDTKVVYRRYASLFFVCGITSSDNELVTLEIIHRYVEVLDRYFGNVCELDLIFNFQKAYAILDELIISGELQESSKKSVLRVVTQSDSVEEQENSEDSMVRLGSRSI</sequence>
<dbReference type="GO" id="GO:0003968">
    <property type="term" value="F:RNA-directed RNA polymerase activity"/>
    <property type="evidence" value="ECO:0007669"/>
    <property type="project" value="UniProtKB-KW"/>
</dbReference>